<evidence type="ECO:0000256" key="1">
    <source>
        <dbReference type="PROSITE-ProRule" id="PRU00169"/>
    </source>
</evidence>
<reference evidence="3" key="2">
    <citation type="submission" date="2019-01" db="UniProtKB">
        <authorList>
            <consortium name="EnsemblPlants"/>
        </authorList>
    </citation>
    <scope>IDENTIFICATION</scope>
    <source>
        <strain evidence="3">cv. Heinz 1706</strain>
    </source>
</reference>
<evidence type="ECO:0000313" key="3">
    <source>
        <dbReference type="EnsemblPlants" id="Solyc10g079710.2.1"/>
    </source>
</evidence>
<keyword evidence="4" id="KW-1185">Reference proteome</keyword>
<dbReference type="InterPro" id="IPR001789">
    <property type="entry name" value="Sig_transdc_resp-reg_receiver"/>
</dbReference>
<dbReference type="Gene3D" id="3.40.50.2300">
    <property type="match status" value="1"/>
</dbReference>
<dbReference type="PaxDb" id="4081-Solyc10g079700.1.1"/>
<dbReference type="NCBIfam" id="TIGR01589">
    <property type="entry name" value="A_thal_3526"/>
    <property type="match status" value="1"/>
</dbReference>
<dbReference type="InterPro" id="IPR011006">
    <property type="entry name" value="CheY-like_superfamily"/>
</dbReference>
<evidence type="ECO:0000313" key="4">
    <source>
        <dbReference type="Proteomes" id="UP000004994"/>
    </source>
</evidence>
<dbReference type="GO" id="GO:0000160">
    <property type="term" value="P:phosphorelay signal transduction system"/>
    <property type="evidence" value="ECO:0007669"/>
    <property type="project" value="InterPro"/>
</dbReference>
<dbReference type="STRING" id="4081.A0A3Q7IL34"/>
<name>A0A3Q7IL34_SOLLC</name>
<reference evidence="3" key="1">
    <citation type="journal article" date="2012" name="Nature">
        <title>The tomato genome sequence provides insights into fleshy fruit evolution.</title>
        <authorList>
            <consortium name="Tomato Genome Consortium"/>
        </authorList>
    </citation>
    <scope>NUCLEOTIDE SEQUENCE [LARGE SCALE GENOMIC DNA]</scope>
    <source>
        <strain evidence="3">cv. Heinz 1706</strain>
    </source>
</reference>
<evidence type="ECO:0000259" key="2">
    <source>
        <dbReference type="PROSITE" id="PS50110"/>
    </source>
</evidence>
<dbReference type="Pfam" id="PF09713">
    <property type="entry name" value="A_thal_3526"/>
    <property type="match status" value="1"/>
</dbReference>
<keyword evidence="1" id="KW-0597">Phosphoprotein</keyword>
<dbReference type="InterPro" id="IPR006476">
    <property type="entry name" value="CHP01589_pln"/>
</dbReference>
<dbReference type="SMART" id="SM00448">
    <property type="entry name" value="REC"/>
    <property type="match status" value="1"/>
</dbReference>
<proteinExistence type="predicted"/>
<dbReference type="SUPFAM" id="SSF52172">
    <property type="entry name" value="CheY-like"/>
    <property type="match status" value="1"/>
</dbReference>
<organism evidence="3">
    <name type="scientific">Solanum lycopersicum</name>
    <name type="common">Tomato</name>
    <name type="synonym">Lycopersicon esculentum</name>
    <dbReference type="NCBI Taxonomy" id="4081"/>
    <lineage>
        <taxon>Eukaryota</taxon>
        <taxon>Viridiplantae</taxon>
        <taxon>Streptophyta</taxon>
        <taxon>Embryophyta</taxon>
        <taxon>Tracheophyta</taxon>
        <taxon>Spermatophyta</taxon>
        <taxon>Magnoliopsida</taxon>
        <taxon>eudicotyledons</taxon>
        <taxon>Gunneridae</taxon>
        <taxon>Pentapetalae</taxon>
        <taxon>asterids</taxon>
        <taxon>lamiids</taxon>
        <taxon>Solanales</taxon>
        <taxon>Solanaceae</taxon>
        <taxon>Solanoideae</taxon>
        <taxon>Solaneae</taxon>
        <taxon>Solanum</taxon>
        <taxon>Solanum subgen. Lycopersicon</taxon>
    </lineage>
</organism>
<dbReference type="PROSITE" id="PS50110">
    <property type="entry name" value="RESPONSE_REGULATORY"/>
    <property type="match status" value="1"/>
</dbReference>
<dbReference type="AlphaFoldDB" id="A0A3Q7IL34"/>
<accession>A0A3Q7IL34</accession>
<protein>
    <recommendedName>
        <fullName evidence="2">Response regulatory domain-containing protein</fullName>
    </recommendedName>
</protein>
<dbReference type="PANTHER" id="PTHR31871:SF1">
    <property type="entry name" value="HISTIDINE-TRNA LIGASE"/>
    <property type="match status" value="1"/>
</dbReference>
<dbReference type="Gramene" id="Solyc10g079710.2.1">
    <property type="protein sequence ID" value="Solyc10g079710.2.1"/>
    <property type="gene ID" value="Solyc10g079710.2"/>
</dbReference>
<sequence length="518" mass="57739">MGMAAADLQFHVLAVDDSLIDRKLIERLFKISSCQVTTVDSGSKALEFLGLQEEHDEQNHPCVSPSNQQEVEINLIITDYCMPGMTGYDLLKKIKESASLRNIPVVIMSSENVPSRISRCLEEGAEEFFLKPVQNLIERCLQLYMNQEEVIRTLLDQAKIEPGFTELVWQKLEEENQEFFRAYHVRLMVKDQIERFNDLLERQVEAMQMIPTRPIPNGSQIRQSLRDELAEKNVNVCGRSILQMRKKAHEDLSSGSKAASNMRLRILVEFGIPLLGEDSAHLGLKFWLFFVLGLHLSDDCYTSTVPPNSTCQARDHAGPHVKPENVHQTVNANLSQVYTNGASSLQPCMRSAIDVSAHSRRIDASSNMLLAQSSNLGMLQSARGGMIKSEAGYSGNLPFMYGTETNILETHPGITDPSVSSFSSVESDSQPVNETVLDADSSSFGFLGQIPRNFSLSDLTADFSNSSDILESYSGSAFLATDVNNLFLDPQDRREHQADIKRLDAISEGLTFEDFASD</sequence>
<dbReference type="EnsemblPlants" id="Solyc10g079710.2.1">
    <property type="protein sequence ID" value="Solyc10g079710.2.1"/>
    <property type="gene ID" value="Solyc10g079710.2"/>
</dbReference>
<feature type="modified residue" description="4-aspartylphosphate" evidence="1">
    <location>
        <position position="79"/>
    </location>
</feature>
<dbReference type="CDD" id="cd17581">
    <property type="entry name" value="REC_typeA_ARR"/>
    <property type="match status" value="1"/>
</dbReference>
<feature type="domain" description="Response regulatory" evidence="2">
    <location>
        <begin position="11"/>
        <end position="146"/>
    </location>
</feature>
<dbReference type="Proteomes" id="UP000004994">
    <property type="component" value="Chromosome 10"/>
</dbReference>
<dbReference type="PANTHER" id="PTHR31871">
    <property type="entry name" value="OS02G0137100 PROTEIN"/>
    <property type="match status" value="1"/>
</dbReference>
<dbReference type="InParanoid" id="A0A3Q7IL34"/>